<dbReference type="Proteomes" id="UP000800094">
    <property type="component" value="Unassembled WGS sequence"/>
</dbReference>
<dbReference type="OrthoDB" id="3658431at2759"/>
<keyword evidence="3" id="KW-1185">Reference proteome</keyword>
<accession>A0A6A6IYM2</accession>
<protein>
    <submittedName>
        <fullName evidence="2">Uncharacterized protein</fullName>
    </submittedName>
</protein>
<evidence type="ECO:0000256" key="1">
    <source>
        <dbReference type="SAM" id="SignalP"/>
    </source>
</evidence>
<organism evidence="2 3">
    <name type="scientific">Trematosphaeria pertusa</name>
    <dbReference type="NCBI Taxonomy" id="390896"/>
    <lineage>
        <taxon>Eukaryota</taxon>
        <taxon>Fungi</taxon>
        <taxon>Dikarya</taxon>
        <taxon>Ascomycota</taxon>
        <taxon>Pezizomycotina</taxon>
        <taxon>Dothideomycetes</taxon>
        <taxon>Pleosporomycetidae</taxon>
        <taxon>Pleosporales</taxon>
        <taxon>Massarineae</taxon>
        <taxon>Trematosphaeriaceae</taxon>
        <taxon>Trematosphaeria</taxon>
    </lineage>
</organism>
<evidence type="ECO:0000313" key="2">
    <source>
        <dbReference type="EMBL" id="KAF2255436.1"/>
    </source>
</evidence>
<sequence length="369" mass="42137">MLAQANFSYIFLVFLLGFCSIAATEEVELPQGDKISIDILQKLQAAHEVAVNQKVQEDLFISLPLVAPNQSDSVTVANSTKTISSPRKLRHRKIDSNATLGVDNVKRQLECDAELWYEGQDPCEGLEEEAGFVPCDPPCQFDLNYFMQQVVNPPRIDECLFYTAGLSTTAQDYRRRHNAGNPQTLVTTIWDIWPGWMYVGDQVITNRMRCIIQDNVFEGRINQVRTGYFQRMSDSMAYMCGGTAAVMDRNMRRGRTGRVKQAGIWFRVEFPRLKMAGADKWTDPAGVNRVVNRVDAIGENLPNEPDTQIFWRSWWVRGGPDWPSQASQPLKRRDVNETYDATLVEERSLHKREIDSSVFDEGGRWEVVW</sequence>
<name>A0A6A6IYM2_9PLEO</name>
<reference evidence="2" key="1">
    <citation type="journal article" date="2020" name="Stud. Mycol.">
        <title>101 Dothideomycetes genomes: a test case for predicting lifestyles and emergence of pathogens.</title>
        <authorList>
            <person name="Haridas S."/>
            <person name="Albert R."/>
            <person name="Binder M."/>
            <person name="Bloem J."/>
            <person name="Labutti K."/>
            <person name="Salamov A."/>
            <person name="Andreopoulos B."/>
            <person name="Baker S."/>
            <person name="Barry K."/>
            <person name="Bills G."/>
            <person name="Bluhm B."/>
            <person name="Cannon C."/>
            <person name="Castanera R."/>
            <person name="Culley D."/>
            <person name="Daum C."/>
            <person name="Ezra D."/>
            <person name="Gonzalez J."/>
            <person name="Henrissat B."/>
            <person name="Kuo A."/>
            <person name="Liang C."/>
            <person name="Lipzen A."/>
            <person name="Lutzoni F."/>
            <person name="Magnuson J."/>
            <person name="Mondo S."/>
            <person name="Nolan M."/>
            <person name="Ohm R."/>
            <person name="Pangilinan J."/>
            <person name="Park H.-J."/>
            <person name="Ramirez L."/>
            <person name="Alfaro M."/>
            <person name="Sun H."/>
            <person name="Tritt A."/>
            <person name="Yoshinaga Y."/>
            <person name="Zwiers L.-H."/>
            <person name="Turgeon B."/>
            <person name="Goodwin S."/>
            <person name="Spatafora J."/>
            <person name="Crous P."/>
            <person name="Grigoriev I."/>
        </authorList>
    </citation>
    <scope>NUCLEOTIDE SEQUENCE</scope>
    <source>
        <strain evidence="2">CBS 122368</strain>
    </source>
</reference>
<dbReference type="EMBL" id="ML987190">
    <property type="protein sequence ID" value="KAF2255436.1"/>
    <property type="molecule type" value="Genomic_DNA"/>
</dbReference>
<feature type="chain" id="PRO_5025331969" evidence="1">
    <location>
        <begin position="24"/>
        <end position="369"/>
    </location>
</feature>
<dbReference type="RefSeq" id="XP_033690440.1">
    <property type="nucleotide sequence ID" value="XM_033827995.1"/>
</dbReference>
<feature type="signal peptide" evidence="1">
    <location>
        <begin position="1"/>
        <end position="23"/>
    </location>
</feature>
<proteinExistence type="predicted"/>
<evidence type="ECO:0000313" key="3">
    <source>
        <dbReference type="Proteomes" id="UP000800094"/>
    </source>
</evidence>
<dbReference type="GeneID" id="54581325"/>
<gene>
    <name evidence="2" type="ORF">BU26DRAFT_515148</name>
</gene>
<keyword evidence="1" id="KW-0732">Signal</keyword>
<dbReference type="AlphaFoldDB" id="A0A6A6IYM2"/>